<proteinExistence type="predicted"/>
<evidence type="ECO:0000313" key="2">
    <source>
        <dbReference type="Proteomes" id="UP001652583"/>
    </source>
</evidence>
<feature type="region of interest" description="Disordered" evidence="1">
    <location>
        <begin position="39"/>
        <end position="70"/>
    </location>
</feature>
<name>A0ABM3PW77_ACIJB</name>
<dbReference type="GeneID" id="113604531"/>
<dbReference type="Proteomes" id="UP001652583">
    <property type="component" value="Chromosome A1"/>
</dbReference>
<accession>A0ABM3PW77</accession>
<gene>
    <name evidence="3" type="primary">LOC113604531</name>
</gene>
<evidence type="ECO:0000313" key="3">
    <source>
        <dbReference type="RefSeq" id="XP_053075939.1"/>
    </source>
</evidence>
<reference evidence="3" key="1">
    <citation type="submission" date="2025-08" db="UniProtKB">
        <authorList>
            <consortium name="RefSeq"/>
        </authorList>
    </citation>
    <scope>IDENTIFICATION</scope>
    <source>
        <tissue evidence="3">Blood</tissue>
    </source>
</reference>
<sequence>MSLVQKANTTHKDENECTALGLLFLPQVGVRNTEVHPPLALASSERGPGRQVLPSPGPSVHTALGTGNPLLPRVTRGVKQGMENSLQEAHLRAASSVSSCSALQKISSASRSLMNLPTVVLCPETEILLRFTGGILFLSHGAKQNGKDGQPPFCKDHASPLPLTHHASDFYILLGLISFVKGKRKKKKTHNKTKQNKRKKLGTLLRTRKEKLEEGEAFDVT</sequence>
<evidence type="ECO:0000256" key="1">
    <source>
        <dbReference type="SAM" id="MobiDB-lite"/>
    </source>
</evidence>
<protein>
    <submittedName>
        <fullName evidence="3">Uncharacterized protein LOC113604531</fullName>
    </submittedName>
</protein>
<keyword evidence="2" id="KW-1185">Reference proteome</keyword>
<dbReference type="RefSeq" id="XP_053075939.1">
    <property type="nucleotide sequence ID" value="XM_053219964.1"/>
</dbReference>
<organism evidence="2 3">
    <name type="scientific">Acinonyx jubatus</name>
    <name type="common">Cheetah</name>
    <dbReference type="NCBI Taxonomy" id="32536"/>
    <lineage>
        <taxon>Eukaryota</taxon>
        <taxon>Metazoa</taxon>
        <taxon>Chordata</taxon>
        <taxon>Craniata</taxon>
        <taxon>Vertebrata</taxon>
        <taxon>Euteleostomi</taxon>
        <taxon>Mammalia</taxon>
        <taxon>Eutheria</taxon>
        <taxon>Laurasiatheria</taxon>
        <taxon>Carnivora</taxon>
        <taxon>Feliformia</taxon>
        <taxon>Felidae</taxon>
        <taxon>Felinae</taxon>
        <taxon>Acinonyx</taxon>
    </lineage>
</organism>